<dbReference type="SUPFAM" id="SSF46626">
    <property type="entry name" value="Cytochrome c"/>
    <property type="match status" value="1"/>
</dbReference>
<accession>A0A0H3KNZ4</accession>
<reference evidence="7 8" key="1">
    <citation type="submission" date="2007-04" db="EMBL/GenBank/DDBJ databases">
        <title>Complete genome sequence of Burkholderia multivorans ATCC 17616.</title>
        <authorList>
            <person name="Ohtsubo Y."/>
            <person name="Yamashita A."/>
            <person name="Kurokawa K."/>
            <person name="Takami H."/>
            <person name="Yuhara S."/>
            <person name="Nishiyama E."/>
            <person name="Endo R."/>
            <person name="Miyazaki R."/>
            <person name="Ono A."/>
            <person name="Yano K."/>
            <person name="Ito M."/>
            <person name="Sota M."/>
            <person name="Yuji N."/>
            <person name="Hattori M."/>
            <person name="Tsuda M."/>
        </authorList>
    </citation>
    <scope>NUCLEOTIDE SEQUENCE [LARGE SCALE GENOMIC DNA]</scope>
    <source>
        <strain evidence="8">ATCC 17616 / 249</strain>
    </source>
</reference>
<sequence length="170" mass="17992">MTAARARGRRSAARRIGTRVAARWLSAAAAACAMAAHAQAGDVADAALARQHWVLNCMGCHTATGGGIPGKVPPLANSLGYFTHVPAGREYVMRVPGASNSALSDQELADVLNWVLTTLNRDALPRDFKPYTADEVAAHRRPALSDVATVRAGLVRALHERGIDGVADRY</sequence>
<dbReference type="AlphaFoldDB" id="A0A0H3KNZ4"/>
<dbReference type="InterPro" id="IPR036909">
    <property type="entry name" value="Cyt_c-like_dom_sf"/>
</dbReference>
<evidence type="ECO:0000256" key="3">
    <source>
        <dbReference type="ARBA" id="ARBA00023004"/>
    </source>
</evidence>
<dbReference type="HOGENOM" id="CLU_126387_1_0_4"/>
<feature type="chain" id="PRO_5002613847" evidence="5">
    <location>
        <begin position="41"/>
        <end position="170"/>
    </location>
</feature>
<dbReference type="eggNOG" id="COG2010">
    <property type="taxonomic scope" value="Bacteria"/>
</dbReference>
<keyword evidence="3 4" id="KW-0408">Iron</keyword>
<dbReference type="GO" id="GO:0009055">
    <property type="term" value="F:electron transfer activity"/>
    <property type="evidence" value="ECO:0007669"/>
    <property type="project" value="InterPro"/>
</dbReference>
<evidence type="ECO:0000256" key="4">
    <source>
        <dbReference type="PROSITE-ProRule" id="PRU00433"/>
    </source>
</evidence>
<evidence type="ECO:0000259" key="6">
    <source>
        <dbReference type="PROSITE" id="PS51007"/>
    </source>
</evidence>
<evidence type="ECO:0000256" key="5">
    <source>
        <dbReference type="SAM" id="SignalP"/>
    </source>
</evidence>
<proteinExistence type="predicted"/>
<keyword evidence="1 4" id="KW-0349">Heme</keyword>
<evidence type="ECO:0000313" key="8">
    <source>
        <dbReference type="Proteomes" id="UP000008815"/>
    </source>
</evidence>
<gene>
    <name evidence="7" type="ordered locus">BMULJ_04932</name>
</gene>
<keyword evidence="2 4" id="KW-0479">Metal-binding</keyword>
<dbReference type="InterPro" id="IPR009056">
    <property type="entry name" value="Cyt_c-like_dom"/>
</dbReference>
<dbReference type="Pfam" id="PF00034">
    <property type="entry name" value="Cytochrom_C"/>
    <property type="match status" value="1"/>
</dbReference>
<dbReference type="GO" id="GO:0020037">
    <property type="term" value="F:heme binding"/>
    <property type="evidence" value="ECO:0007669"/>
    <property type="project" value="InterPro"/>
</dbReference>
<dbReference type="EMBL" id="AP009386">
    <property type="protein sequence ID" value="BAG46778.1"/>
    <property type="molecule type" value="Genomic_DNA"/>
</dbReference>
<name>A0A0H3KNZ4_BURM1</name>
<dbReference type="GO" id="GO:0046872">
    <property type="term" value="F:metal ion binding"/>
    <property type="evidence" value="ECO:0007669"/>
    <property type="project" value="UniProtKB-KW"/>
</dbReference>
<feature type="domain" description="Cytochrome c" evidence="6">
    <location>
        <begin position="44"/>
        <end position="119"/>
    </location>
</feature>
<dbReference type="STRING" id="395019.BMULJ_04932"/>
<dbReference type="KEGG" id="bmj:BMULJ_04932"/>
<evidence type="ECO:0000256" key="2">
    <source>
        <dbReference type="ARBA" id="ARBA00022723"/>
    </source>
</evidence>
<keyword evidence="8" id="KW-1185">Reference proteome</keyword>
<protein>
    <submittedName>
        <fullName evidence="7">Class I cytochrome c</fullName>
    </submittedName>
</protein>
<keyword evidence="5" id="KW-0732">Signal</keyword>
<evidence type="ECO:0000313" key="7">
    <source>
        <dbReference type="EMBL" id="BAG46778.1"/>
    </source>
</evidence>
<dbReference type="PROSITE" id="PS51007">
    <property type="entry name" value="CYTC"/>
    <property type="match status" value="1"/>
</dbReference>
<feature type="signal peptide" evidence="5">
    <location>
        <begin position="1"/>
        <end position="40"/>
    </location>
</feature>
<dbReference type="Proteomes" id="UP000008815">
    <property type="component" value="Chromosome 2"/>
</dbReference>
<evidence type="ECO:0000256" key="1">
    <source>
        <dbReference type="ARBA" id="ARBA00022617"/>
    </source>
</evidence>
<dbReference type="Gene3D" id="1.10.760.10">
    <property type="entry name" value="Cytochrome c-like domain"/>
    <property type="match status" value="1"/>
</dbReference>
<organism evidence="7 8">
    <name type="scientific">Burkholderia multivorans (strain ATCC 17616 / 249)</name>
    <dbReference type="NCBI Taxonomy" id="395019"/>
    <lineage>
        <taxon>Bacteria</taxon>
        <taxon>Pseudomonadati</taxon>
        <taxon>Pseudomonadota</taxon>
        <taxon>Betaproteobacteria</taxon>
        <taxon>Burkholderiales</taxon>
        <taxon>Burkholderiaceae</taxon>
        <taxon>Burkholderia</taxon>
        <taxon>Burkholderia cepacia complex</taxon>
    </lineage>
</organism>